<evidence type="ECO:0000256" key="1">
    <source>
        <dbReference type="SAM" id="MobiDB-lite"/>
    </source>
</evidence>
<dbReference type="EMBL" id="CP014841">
    <property type="protein sequence ID" value="AND69239.1"/>
    <property type="molecule type" value="Genomic_DNA"/>
</dbReference>
<evidence type="ECO:0000313" key="5">
    <source>
        <dbReference type="Proteomes" id="UP000077255"/>
    </source>
</evidence>
<dbReference type="Pfam" id="PF01425">
    <property type="entry name" value="Amidase"/>
    <property type="match status" value="1"/>
</dbReference>
<evidence type="ECO:0000259" key="3">
    <source>
        <dbReference type="Pfam" id="PF01425"/>
    </source>
</evidence>
<keyword evidence="5" id="KW-1185">Reference proteome</keyword>
<dbReference type="InterPro" id="IPR036928">
    <property type="entry name" value="AS_sf"/>
</dbReference>
<name>A0A161IVG7_9GAMM</name>
<dbReference type="EC" id="3.5.1.4" evidence="4"/>
<dbReference type="KEGG" id="dtx:ATSB10_17850"/>
<proteinExistence type="predicted"/>
<dbReference type="AlphaFoldDB" id="A0A161IVG7"/>
<reference evidence="4 5" key="1">
    <citation type="submission" date="2016-02" db="EMBL/GenBank/DDBJ databases">
        <title>Complete genome sequencing and analysis of ATSB10, Dyella thiooxydans isolated from rhizosphere soil of sunflower (Helianthus annuus L.).</title>
        <authorList>
            <person name="Lee Y."/>
            <person name="Hwangbo K."/>
            <person name="Chung H."/>
            <person name="Yoo J."/>
            <person name="Kim K.Y."/>
            <person name="Sa T.M."/>
            <person name="Um Y."/>
            <person name="Madhaiyan M."/>
        </authorList>
    </citation>
    <scope>NUCLEOTIDE SEQUENCE [LARGE SCALE GENOMIC DNA]</scope>
    <source>
        <strain evidence="4 5">ATSB10</strain>
    </source>
</reference>
<feature type="signal peptide" evidence="2">
    <location>
        <begin position="1"/>
        <end position="26"/>
    </location>
</feature>
<dbReference type="STRING" id="445710.ATSB10_17850"/>
<dbReference type="PANTHER" id="PTHR11895">
    <property type="entry name" value="TRANSAMIDASE"/>
    <property type="match status" value="1"/>
</dbReference>
<feature type="chain" id="PRO_5007823326" evidence="2">
    <location>
        <begin position="27"/>
        <end position="604"/>
    </location>
</feature>
<dbReference type="GO" id="GO:0050567">
    <property type="term" value="F:glutaminyl-tRNA synthase (glutamine-hydrolyzing) activity"/>
    <property type="evidence" value="ECO:0007669"/>
    <property type="project" value="TreeGrafter"/>
</dbReference>
<dbReference type="SUPFAM" id="SSF75304">
    <property type="entry name" value="Amidase signature (AS) enzymes"/>
    <property type="match status" value="1"/>
</dbReference>
<dbReference type="PROSITE" id="PS51318">
    <property type="entry name" value="TAT"/>
    <property type="match status" value="1"/>
</dbReference>
<gene>
    <name evidence="4" type="ORF">ATSB10_17850</name>
</gene>
<dbReference type="GO" id="GO:0004040">
    <property type="term" value="F:amidase activity"/>
    <property type="evidence" value="ECO:0007669"/>
    <property type="project" value="UniProtKB-EC"/>
</dbReference>
<keyword evidence="4" id="KW-0378">Hydrolase</keyword>
<feature type="domain" description="Amidase" evidence="3">
    <location>
        <begin position="169"/>
        <end position="583"/>
    </location>
</feature>
<dbReference type="Gene3D" id="3.90.1300.10">
    <property type="entry name" value="Amidase signature (AS) domain"/>
    <property type="match status" value="1"/>
</dbReference>
<accession>A0A161IVG7</accession>
<keyword evidence="2" id="KW-0732">Signal</keyword>
<dbReference type="Proteomes" id="UP000077255">
    <property type="component" value="Chromosome"/>
</dbReference>
<dbReference type="PATRIC" id="fig|445710.3.peg.1782"/>
<dbReference type="PANTHER" id="PTHR11895:SF73">
    <property type="entry name" value="AMIDASE FAMILY PROTEIN"/>
    <property type="match status" value="1"/>
</dbReference>
<feature type="region of interest" description="Disordered" evidence="1">
    <location>
        <begin position="26"/>
        <end position="51"/>
    </location>
</feature>
<dbReference type="OrthoDB" id="9811471at2"/>
<dbReference type="RefSeq" id="WP_063672149.1">
    <property type="nucleotide sequence ID" value="NZ_CP014841.1"/>
</dbReference>
<evidence type="ECO:0000256" key="2">
    <source>
        <dbReference type="SAM" id="SignalP"/>
    </source>
</evidence>
<protein>
    <submittedName>
        <fullName evidence="4">Amidase</fullName>
        <ecNumber evidence="4">3.5.1.4</ecNumber>
    </submittedName>
</protein>
<dbReference type="InterPro" id="IPR023631">
    <property type="entry name" value="Amidase_dom"/>
</dbReference>
<feature type="compositionally biased region" description="Pro residues" evidence="1">
    <location>
        <begin position="33"/>
        <end position="43"/>
    </location>
</feature>
<evidence type="ECO:0000313" key="4">
    <source>
        <dbReference type="EMBL" id="AND69239.1"/>
    </source>
</evidence>
<dbReference type="InterPro" id="IPR000120">
    <property type="entry name" value="Amidase"/>
</dbReference>
<organism evidence="4 5">
    <name type="scientific">Dyella thiooxydans</name>
    <dbReference type="NCBI Taxonomy" id="445710"/>
    <lineage>
        <taxon>Bacteria</taxon>
        <taxon>Pseudomonadati</taxon>
        <taxon>Pseudomonadota</taxon>
        <taxon>Gammaproteobacteria</taxon>
        <taxon>Lysobacterales</taxon>
        <taxon>Rhodanobacteraceae</taxon>
        <taxon>Dyella</taxon>
    </lineage>
</organism>
<dbReference type="InterPro" id="IPR006311">
    <property type="entry name" value="TAT_signal"/>
</dbReference>
<sequence>MKTRRDFLTQAPLGLLGAVVAGGAIAQTGENPPATPTTPPPGSPGAFNTAPPVGPKLSTATFAEAEKLMQVTMTEPQRAMAVANWPTSLAGLLERRTGPRKVALEEGLAPATTWFPAMGRAHVGPAHDRFMPSKVAVTPLPAKDEDIAFASVAQLGAWIRTRKLTSTRLTKIYLDRLKRFDPQLRCVITLCEEHALKQAAQADREIAAGKYRGPLHGIPWGAKDLLDTAGIATTYGAEPFKHRVPKDDGAVTRKLNEAGAVLVAKLSLGALALNDIWFGGQTMNPWLPQEGSSGSSAGPASATAAGLVAFAIGSETQGSIISPCMRCGTTGLRPTYGRVPRTGAMTLCWTMDKLGPITRSVEDTMLVLHAIHGTDPGDSASVAAHFDYDAGAPIKGLKVGYLPGWLKEAPATDLDRAALEQLRSLGLVPTEVSLPDWPYDDLNLLLFAEAAAAFEELTLSGEADTMREQTPDAWPNLFRESRFLSAVDFVQADRLRRRVAREMERVMGEVDLLLVPSLRDEMMVISNMTGQPSLTLRTGFVEVSQVRSDWAPNPAHPQPMLAKPHRVPYGVTLVGRLFEEGTLGRVGRALEAKVAVAGERPPGF</sequence>